<sequence length="167" mass="18443">LMGARVARKPKEEQGANDLEVLHPNRSATIAEREVVVREYGFVEGMQMLAMLEPLLVDLQDMMANTKPLDFHSSSTLFAKHMEIITYAIAVSADVEVEWLGQLNQEDGYHLLMLWWGVNGPFYIRTVRDRVIVERAAAQSAAKAGAGQTSTPPSSPQAMETPNASES</sequence>
<feature type="region of interest" description="Disordered" evidence="1">
    <location>
        <begin position="140"/>
        <end position="167"/>
    </location>
</feature>
<dbReference type="InterPro" id="IPR046583">
    <property type="entry name" value="DUF6631"/>
</dbReference>
<reference evidence="3" key="1">
    <citation type="submission" date="2016-10" db="EMBL/GenBank/DDBJ databases">
        <authorList>
            <person name="Varghese N."/>
            <person name="Submissions S."/>
        </authorList>
    </citation>
    <scope>NUCLEOTIDE SEQUENCE [LARGE SCALE GENOMIC DNA]</scope>
    <source>
        <strain evidence="3">JCM 15604</strain>
    </source>
</reference>
<gene>
    <name evidence="2" type="ORF">SAMN05216177_1292</name>
</gene>
<dbReference type="AlphaFoldDB" id="A0A1I5Z669"/>
<feature type="compositionally biased region" description="Polar residues" evidence="1">
    <location>
        <begin position="156"/>
        <end position="167"/>
    </location>
</feature>
<keyword evidence="3" id="KW-1185">Reference proteome</keyword>
<dbReference type="Proteomes" id="UP000182025">
    <property type="component" value="Unassembled WGS sequence"/>
</dbReference>
<protein>
    <submittedName>
        <fullName evidence="2">Uncharacterized protein</fullName>
    </submittedName>
</protein>
<evidence type="ECO:0000313" key="2">
    <source>
        <dbReference type="EMBL" id="SFQ51940.1"/>
    </source>
</evidence>
<dbReference type="RefSeq" id="WP_167363354.1">
    <property type="nucleotide sequence ID" value="NZ_FOXK01000029.1"/>
</dbReference>
<evidence type="ECO:0000256" key="1">
    <source>
        <dbReference type="SAM" id="MobiDB-lite"/>
    </source>
</evidence>
<accession>A0A1I5Z669</accession>
<dbReference type="EMBL" id="FOXK01000029">
    <property type="protein sequence ID" value="SFQ51940.1"/>
    <property type="molecule type" value="Genomic_DNA"/>
</dbReference>
<name>A0A1I5Z669_9GAMM</name>
<feature type="non-terminal residue" evidence="2">
    <location>
        <position position="1"/>
    </location>
</feature>
<organism evidence="2 3">
    <name type="scientific">Ectopseudomonas toyotomiensis</name>
    <dbReference type="NCBI Taxonomy" id="554344"/>
    <lineage>
        <taxon>Bacteria</taxon>
        <taxon>Pseudomonadati</taxon>
        <taxon>Pseudomonadota</taxon>
        <taxon>Gammaproteobacteria</taxon>
        <taxon>Pseudomonadales</taxon>
        <taxon>Pseudomonadaceae</taxon>
        <taxon>Ectopseudomonas</taxon>
    </lineage>
</organism>
<feature type="compositionally biased region" description="Low complexity" evidence="1">
    <location>
        <begin position="140"/>
        <end position="151"/>
    </location>
</feature>
<proteinExistence type="predicted"/>
<evidence type="ECO:0000313" key="3">
    <source>
        <dbReference type="Proteomes" id="UP000182025"/>
    </source>
</evidence>
<dbReference type="Pfam" id="PF20336">
    <property type="entry name" value="DUF6631"/>
    <property type="match status" value="1"/>
</dbReference>